<dbReference type="Proteomes" id="UP000887565">
    <property type="component" value="Unplaced"/>
</dbReference>
<protein>
    <submittedName>
        <fullName evidence="2">Uncharacterized protein</fullName>
    </submittedName>
</protein>
<name>A0A915J1I1_ROMCU</name>
<keyword evidence="1" id="KW-1185">Reference proteome</keyword>
<dbReference type="AlphaFoldDB" id="A0A915J1I1"/>
<proteinExistence type="predicted"/>
<sequence length="181" mass="19344">MSKSSLSAGSTSIAEVGWSSSSSAVSVCTEAVVGKGITHLIICSPNVDSIVTTTGPWALTRAPSATLVLPHIRSRSDCLLKACLTNPEDNTEHCAPVSMSACALTVPNLMEIWKARVDAYLGMKVFDDGVRLSIWQTNEWMWHGSPKAWPVAFQQTIPGLTIRVADAISLEGMIMLAAEVD</sequence>
<evidence type="ECO:0000313" key="2">
    <source>
        <dbReference type="WBParaSite" id="nRc.2.0.1.t19954-RA"/>
    </source>
</evidence>
<reference evidence="2" key="1">
    <citation type="submission" date="2022-11" db="UniProtKB">
        <authorList>
            <consortium name="WormBaseParasite"/>
        </authorList>
    </citation>
    <scope>IDENTIFICATION</scope>
</reference>
<accession>A0A915J1I1</accession>
<organism evidence="1 2">
    <name type="scientific">Romanomermis culicivorax</name>
    <name type="common">Nematode worm</name>
    <dbReference type="NCBI Taxonomy" id="13658"/>
    <lineage>
        <taxon>Eukaryota</taxon>
        <taxon>Metazoa</taxon>
        <taxon>Ecdysozoa</taxon>
        <taxon>Nematoda</taxon>
        <taxon>Enoplea</taxon>
        <taxon>Dorylaimia</taxon>
        <taxon>Mermithida</taxon>
        <taxon>Mermithoidea</taxon>
        <taxon>Mermithidae</taxon>
        <taxon>Romanomermis</taxon>
    </lineage>
</organism>
<evidence type="ECO:0000313" key="1">
    <source>
        <dbReference type="Proteomes" id="UP000887565"/>
    </source>
</evidence>
<dbReference type="WBParaSite" id="nRc.2.0.1.t19954-RA">
    <property type="protein sequence ID" value="nRc.2.0.1.t19954-RA"/>
    <property type="gene ID" value="nRc.2.0.1.g19954"/>
</dbReference>